<accession>A0A2P2NRN2</accession>
<organism evidence="1">
    <name type="scientific">Rhizophora mucronata</name>
    <name type="common">Asiatic mangrove</name>
    <dbReference type="NCBI Taxonomy" id="61149"/>
    <lineage>
        <taxon>Eukaryota</taxon>
        <taxon>Viridiplantae</taxon>
        <taxon>Streptophyta</taxon>
        <taxon>Embryophyta</taxon>
        <taxon>Tracheophyta</taxon>
        <taxon>Spermatophyta</taxon>
        <taxon>Magnoliopsida</taxon>
        <taxon>eudicotyledons</taxon>
        <taxon>Gunneridae</taxon>
        <taxon>Pentapetalae</taxon>
        <taxon>rosids</taxon>
        <taxon>fabids</taxon>
        <taxon>Malpighiales</taxon>
        <taxon>Rhizophoraceae</taxon>
        <taxon>Rhizophora</taxon>
    </lineage>
</organism>
<sequence length="11" mass="1238">MIPILFSGRGF</sequence>
<protein>
    <submittedName>
        <fullName evidence="1">Uncharacterized protein</fullName>
    </submittedName>
</protein>
<proteinExistence type="predicted"/>
<name>A0A2P2NRN2_RHIMU</name>
<reference evidence="1" key="1">
    <citation type="submission" date="2018-02" db="EMBL/GenBank/DDBJ databases">
        <title>Rhizophora mucronata_Transcriptome.</title>
        <authorList>
            <person name="Meera S.P."/>
            <person name="Sreeshan A."/>
            <person name="Augustine A."/>
        </authorList>
    </citation>
    <scope>NUCLEOTIDE SEQUENCE</scope>
    <source>
        <tissue evidence="1">Leaf</tissue>
    </source>
</reference>
<dbReference type="EMBL" id="GGEC01064610">
    <property type="protein sequence ID" value="MBX45094.1"/>
    <property type="molecule type" value="Transcribed_RNA"/>
</dbReference>
<evidence type="ECO:0000313" key="1">
    <source>
        <dbReference type="EMBL" id="MBX45094.1"/>
    </source>
</evidence>